<dbReference type="Proteomes" id="UP000184245">
    <property type="component" value="Unassembled WGS sequence"/>
</dbReference>
<feature type="domain" description="HTH lacI-type" evidence="4">
    <location>
        <begin position="4"/>
        <end position="58"/>
    </location>
</feature>
<dbReference type="PANTHER" id="PTHR30146:SF109">
    <property type="entry name" value="HTH-TYPE TRANSCRIPTIONAL REGULATOR GALS"/>
    <property type="match status" value="1"/>
</dbReference>
<dbReference type="Pfam" id="PF13377">
    <property type="entry name" value="Peripla_BP_3"/>
    <property type="match status" value="1"/>
</dbReference>
<dbReference type="Gene3D" id="1.10.260.40">
    <property type="entry name" value="lambda repressor-like DNA-binding domains"/>
    <property type="match status" value="1"/>
</dbReference>
<organism evidence="5 6">
    <name type="scientific">Lactonifactor longoviformis DSM 17459</name>
    <dbReference type="NCBI Taxonomy" id="1122155"/>
    <lineage>
        <taxon>Bacteria</taxon>
        <taxon>Bacillati</taxon>
        <taxon>Bacillota</taxon>
        <taxon>Clostridia</taxon>
        <taxon>Eubacteriales</taxon>
        <taxon>Clostridiaceae</taxon>
        <taxon>Lactonifactor</taxon>
    </lineage>
</organism>
<keyword evidence="1" id="KW-0805">Transcription regulation</keyword>
<dbReference type="Pfam" id="PF00356">
    <property type="entry name" value="LacI"/>
    <property type="match status" value="1"/>
</dbReference>
<dbReference type="InterPro" id="IPR000843">
    <property type="entry name" value="HTH_LacI"/>
</dbReference>
<evidence type="ECO:0000313" key="6">
    <source>
        <dbReference type="Proteomes" id="UP000184245"/>
    </source>
</evidence>
<dbReference type="SUPFAM" id="SSF53822">
    <property type="entry name" value="Periplasmic binding protein-like I"/>
    <property type="match status" value="1"/>
</dbReference>
<dbReference type="Gene3D" id="3.40.50.2300">
    <property type="match status" value="2"/>
</dbReference>
<sequence length="343" mass="39236">MEEVTIKDIARLCGVGVSTVSRAINNHPDINPETRDHILNIIKEYNYIPNNSARNLKRTESKTIAILVKAIDNPFFSSMIRVFEKEIKYERFDFFLQHIDNNQDEIEVAIGLAKEKKLMGIVFLGGFSEHSEEALRQLKVPFVVSTVELDNSVEDCLYSFVSVDDKRESRRLADYLIGLGHRRIALLSAQKDDESIGRLRMEGYKSALSQHGIPIDEDLIVYTPKDCEVYSRRSGYVMMQQLMEREKDFTAVIAISDMVAVGACKAVFENGRRVPEDYSIAGFDGLPETFYYEPSITTIKQPLEEIAESSIKNLFYMIRHEEKAPNKKFEGELLKRESTRKIG</sequence>
<gene>
    <name evidence="5" type="ORF">SAMN02745158_01349</name>
</gene>
<dbReference type="CDD" id="cd06267">
    <property type="entry name" value="PBP1_LacI_sugar_binding-like"/>
    <property type="match status" value="1"/>
</dbReference>
<dbReference type="PROSITE" id="PS50932">
    <property type="entry name" value="HTH_LACI_2"/>
    <property type="match status" value="1"/>
</dbReference>
<dbReference type="STRING" id="1122155.SAMN02745158_01349"/>
<proteinExistence type="predicted"/>
<dbReference type="CDD" id="cd01392">
    <property type="entry name" value="HTH_LacI"/>
    <property type="match status" value="1"/>
</dbReference>
<accession>A0A1M4VVC8</accession>
<dbReference type="OrthoDB" id="9775106at2"/>
<dbReference type="PRINTS" id="PR00036">
    <property type="entry name" value="HTHLACI"/>
</dbReference>
<evidence type="ECO:0000313" key="5">
    <source>
        <dbReference type="EMBL" id="SHE72964.1"/>
    </source>
</evidence>
<evidence type="ECO:0000256" key="2">
    <source>
        <dbReference type="ARBA" id="ARBA00023125"/>
    </source>
</evidence>
<dbReference type="InterPro" id="IPR010982">
    <property type="entry name" value="Lambda_DNA-bd_dom_sf"/>
</dbReference>
<dbReference type="AlphaFoldDB" id="A0A1M4VVC8"/>
<evidence type="ECO:0000256" key="3">
    <source>
        <dbReference type="ARBA" id="ARBA00023163"/>
    </source>
</evidence>
<name>A0A1M4VVC8_9CLOT</name>
<evidence type="ECO:0000256" key="1">
    <source>
        <dbReference type="ARBA" id="ARBA00023015"/>
    </source>
</evidence>
<dbReference type="GO" id="GO:0000976">
    <property type="term" value="F:transcription cis-regulatory region binding"/>
    <property type="evidence" value="ECO:0007669"/>
    <property type="project" value="TreeGrafter"/>
</dbReference>
<dbReference type="EMBL" id="FQVI01000005">
    <property type="protein sequence ID" value="SHE72964.1"/>
    <property type="molecule type" value="Genomic_DNA"/>
</dbReference>
<dbReference type="InterPro" id="IPR046335">
    <property type="entry name" value="LacI/GalR-like_sensor"/>
</dbReference>
<dbReference type="SUPFAM" id="SSF47413">
    <property type="entry name" value="lambda repressor-like DNA-binding domains"/>
    <property type="match status" value="1"/>
</dbReference>
<keyword evidence="6" id="KW-1185">Reference proteome</keyword>
<keyword evidence="3" id="KW-0804">Transcription</keyword>
<dbReference type="SMART" id="SM00354">
    <property type="entry name" value="HTH_LACI"/>
    <property type="match status" value="1"/>
</dbReference>
<keyword evidence="2" id="KW-0238">DNA-binding</keyword>
<evidence type="ECO:0000259" key="4">
    <source>
        <dbReference type="PROSITE" id="PS50932"/>
    </source>
</evidence>
<protein>
    <submittedName>
        <fullName evidence="5">Transcriptional regulator, LacI family</fullName>
    </submittedName>
</protein>
<dbReference type="InterPro" id="IPR028082">
    <property type="entry name" value="Peripla_BP_I"/>
</dbReference>
<dbReference type="PANTHER" id="PTHR30146">
    <property type="entry name" value="LACI-RELATED TRANSCRIPTIONAL REPRESSOR"/>
    <property type="match status" value="1"/>
</dbReference>
<reference evidence="5 6" key="1">
    <citation type="submission" date="2016-11" db="EMBL/GenBank/DDBJ databases">
        <authorList>
            <person name="Jaros S."/>
            <person name="Januszkiewicz K."/>
            <person name="Wedrychowicz H."/>
        </authorList>
    </citation>
    <scope>NUCLEOTIDE SEQUENCE [LARGE SCALE GENOMIC DNA]</scope>
    <source>
        <strain evidence="5 6">DSM 17459</strain>
    </source>
</reference>
<dbReference type="GO" id="GO:0003700">
    <property type="term" value="F:DNA-binding transcription factor activity"/>
    <property type="evidence" value="ECO:0007669"/>
    <property type="project" value="TreeGrafter"/>
</dbReference>